<comment type="caution">
    <text evidence="2">The sequence shown here is derived from an EMBL/GenBank/DDBJ whole genome shotgun (WGS) entry which is preliminary data.</text>
</comment>
<reference evidence="2 3" key="1">
    <citation type="submission" date="2023-03" db="EMBL/GenBank/DDBJ databases">
        <title>WGS of Gossypium arboreum.</title>
        <authorList>
            <person name="Yu D."/>
        </authorList>
    </citation>
    <scope>NUCLEOTIDE SEQUENCE [LARGE SCALE GENOMIC DNA]</scope>
    <source>
        <tissue evidence="2">Leaf</tissue>
    </source>
</reference>
<dbReference type="EMBL" id="JARKNE010000012">
    <property type="protein sequence ID" value="KAK5775465.1"/>
    <property type="molecule type" value="Genomic_DNA"/>
</dbReference>
<feature type="compositionally biased region" description="Basic and acidic residues" evidence="1">
    <location>
        <begin position="198"/>
        <end position="253"/>
    </location>
</feature>
<feature type="region of interest" description="Disordered" evidence="1">
    <location>
        <begin position="198"/>
        <end position="259"/>
    </location>
</feature>
<organism evidence="2 3">
    <name type="scientific">Gossypium arboreum</name>
    <name type="common">Tree cotton</name>
    <name type="synonym">Gossypium nanking</name>
    <dbReference type="NCBI Taxonomy" id="29729"/>
    <lineage>
        <taxon>Eukaryota</taxon>
        <taxon>Viridiplantae</taxon>
        <taxon>Streptophyta</taxon>
        <taxon>Embryophyta</taxon>
        <taxon>Tracheophyta</taxon>
        <taxon>Spermatophyta</taxon>
        <taxon>Magnoliopsida</taxon>
        <taxon>eudicotyledons</taxon>
        <taxon>Gunneridae</taxon>
        <taxon>Pentapetalae</taxon>
        <taxon>rosids</taxon>
        <taxon>malvids</taxon>
        <taxon>Malvales</taxon>
        <taxon>Malvaceae</taxon>
        <taxon>Malvoideae</taxon>
        <taxon>Gossypium</taxon>
    </lineage>
</organism>
<protein>
    <submittedName>
        <fullName evidence="2">Uncharacterized protein</fullName>
    </submittedName>
</protein>
<name>A0ABR0MNG2_GOSAR</name>
<evidence type="ECO:0000313" key="2">
    <source>
        <dbReference type="EMBL" id="KAK5775465.1"/>
    </source>
</evidence>
<accession>A0ABR0MNG2</accession>
<dbReference type="Proteomes" id="UP001358586">
    <property type="component" value="Chromosome 12"/>
</dbReference>
<keyword evidence="3" id="KW-1185">Reference proteome</keyword>
<gene>
    <name evidence="2" type="ORF">PVK06_043360</name>
</gene>
<sequence length="573" mass="67457">MSREEFAESEYQYLVQEMRRMVTTKFDKLHKRLDRVEKRDQRARMSSSQKVDSRVSRRYTSNDYSRRDYYRDSFSSRNSRRREADFDFESFREEVLDERYTSSRAPKKIATERSSRRIVRESYVNDFSSFEQNDFSPKSFVTYCKKQERKEEDEKQKEIKRKERQEKIMRENERILNEIERRNKENERILNEIEKRNKEMKEKEKEIESEKENEIEKENEKEFEREKACEQEKRVEKEIEIKETSGSEEKESSENDVSEQARILSTNTYARSFSDLSFQVPKSPYDQIQLRYLQNERLFQLFEKGKSVDDRHPLEIEGKEGKESLFIESRPLNLKIIHKDFDGITSEKLPSFDLANYCSHINVNDVDSIDATKISFYDMFYNRNSVDSVGLVHPVQIVNFKVSLIHFCDLSVKMKFLLQFGISDQNRVVKLGVSQFELFPRKGKHYDLIVIVSHSTPFDDQGSSDDESFFASKWPDLRTSRFEDRGNDVSTLGASSSANQDLNELPKGPITQAHAEHFLEAILASNAKPWFETRANAHKISLKQLSKGPVHCWQADPSSFPAPRAPSSSTQLI</sequence>
<proteinExistence type="predicted"/>
<feature type="region of interest" description="Disordered" evidence="1">
    <location>
        <begin position="37"/>
        <end position="59"/>
    </location>
</feature>
<evidence type="ECO:0000256" key="1">
    <source>
        <dbReference type="SAM" id="MobiDB-lite"/>
    </source>
</evidence>
<evidence type="ECO:0000313" key="3">
    <source>
        <dbReference type="Proteomes" id="UP001358586"/>
    </source>
</evidence>